<dbReference type="GO" id="GO:0030198">
    <property type="term" value="P:extracellular matrix organization"/>
    <property type="evidence" value="ECO:0000318"/>
    <property type="project" value="GO_Central"/>
</dbReference>
<evidence type="ECO:0000256" key="11">
    <source>
        <dbReference type="ARBA" id="ARBA00023049"/>
    </source>
</evidence>
<name>G1KMK4_ANOCA</name>
<evidence type="ECO:0000256" key="7">
    <source>
        <dbReference type="ARBA" id="ARBA00022729"/>
    </source>
</evidence>
<keyword evidence="7 16" id="KW-0732">Signal</keyword>
<keyword evidence="8" id="KW-0378">Hydrolase</keyword>
<dbReference type="RefSeq" id="XP_008106260.1">
    <property type="nucleotide sequence ID" value="XM_008108053.3"/>
</dbReference>
<dbReference type="KEGG" id="acs:100553835"/>
<keyword evidence="9 14" id="KW-0862">Zinc</keyword>
<dbReference type="InterPro" id="IPR036365">
    <property type="entry name" value="PGBD-like_sf"/>
</dbReference>
<evidence type="ECO:0000256" key="15">
    <source>
        <dbReference type="PIRSR" id="PIRSR621190-5"/>
    </source>
</evidence>
<keyword evidence="11" id="KW-0482">Metalloprotease</keyword>
<dbReference type="STRING" id="28377.ENSACAP00000012383"/>
<dbReference type="Pfam" id="PF01471">
    <property type="entry name" value="PG_binding_1"/>
    <property type="match status" value="1"/>
</dbReference>
<feature type="binding site" evidence="14">
    <location>
        <position position="220"/>
    </location>
    <ligand>
        <name>Zn(2+)</name>
        <dbReference type="ChEBI" id="CHEBI:29105"/>
        <label>2</label>
        <note>catalytic</note>
    </ligand>
</feature>
<feature type="binding site" evidence="14">
    <location>
        <position position="199"/>
    </location>
    <ligand>
        <name>Ca(2+)</name>
        <dbReference type="ChEBI" id="CHEBI:29108"/>
        <label>3</label>
    </ligand>
</feature>
<feature type="binding site" description="in inhibited form" evidence="14">
    <location>
        <position position="91"/>
    </location>
    <ligand>
        <name>Zn(2+)</name>
        <dbReference type="ChEBI" id="CHEBI:29105"/>
        <label>2</label>
        <note>catalytic</note>
    </ligand>
</feature>
<feature type="binding site" evidence="14">
    <location>
        <position position="181"/>
    </location>
    <ligand>
        <name>Zn(2+)</name>
        <dbReference type="ChEBI" id="CHEBI:29105"/>
        <label>1</label>
    </ligand>
</feature>
<dbReference type="AlphaFoldDB" id="G1KMK4"/>
<keyword evidence="19" id="KW-1185">Reference proteome</keyword>
<comment type="cofactor">
    <cofactor evidence="14">
        <name>Zn(2+)</name>
        <dbReference type="ChEBI" id="CHEBI:29105"/>
    </cofactor>
    <text evidence="14">Binds 2 Zn(2+) ions per subunit.</text>
</comment>
<feature type="binding site" evidence="14">
    <location>
        <position position="168"/>
    </location>
    <ligand>
        <name>Zn(2+)</name>
        <dbReference type="ChEBI" id="CHEBI:29105"/>
        <label>1</label>
    </ligand>
</feature>
<dbReference type="InterPro" id="IPR024079">
    <property type="entry name" value="MetalloPept_cat_dom_sf"/>
</dbReference>
<dbReference type="InterPro" id="IPR001818">
    <property type="entry name" value="Pept_M10_metallopeptidase"/>
</dbReference>
<dbReference type="eggNOG" id="KOG1565">
    <property type="taxonomic scope" value="Eukaryota"/>
</dbReference>
<evidence type="ECO:0000256" key="6">
    <source>
        <dbReference type="ARBA" id="ARBA00022723"/>
    </source>
</evidence>
<feature type="binding site" evidence="14">
    <location>
        <position position="156"/>
    </location>
    <ligand>
        <name>Ca(2+)</name>
        <dbReference type="ChEBI" id="CHEBI:29108"/>
        <label>2</label>
    </ligand>
</feature>
<dbReference type="InterPro" id="IPR002477">
    <property type="entry name" value="Peptidoglycan-bd-like"/>
</dbReference>
<comment type="subcellular location">
    <subcellularLocation>
        <location evidence="1">Secreted</location>
        <location evidence="1">Extracellular space</location>
        <location evidence="1">Extracellular matrix</location>
    </subcellularLocation>
</comment>
<accession>G1KMK4</accession>
<keyword evidence="10 14" id="KW-0106">Calcium</keyword>
<feature type="binding site" evidence="14">
    <location>
        <position position="234"/>
    </location>
    <ligand>
        <name>Zn(2+)</name>
        <dbReference type="ChEBI" id="CHEBI:29105"/>
        <label>2</label>
        <note>catalytic</note>
    </ligand>
</feature>
<keyword evidence="6 14" id="KW-0479">Metal-binding</keyword>
<evidence type="ECO:0000256" key="13">
    <source>
        <dbReference type="PIRSR" id="PIRSR621190-1"/>
    </source>
</evidence>
<dbReference type="Gene3D" id="3.40.390.10">
    <property type="entry name" value="Collagenase (Catalytic Domain)"/>
    <property type="match status" value="1"/>
</dbReference>
<dbReference type="GeneTree" id="ENSGT00940000158511"/>
<sequence length="265" mass="30137">MRHMILLCFLMLLPCGFARPRPVAQKSNLLLSFLDPKHAQAWLERFFFIKSKTAHKHTMEELLKKMQEFYNLEPTGTLDDKTVEIMKLPRCGMPDVSEYTTFEGSPKWKKNSLTYRIINTTSDLPQDKVESILAEAIKVWSDVTPLKFTKTTDTADIDIYFARDEHGDNYPFDGVGGTLAHAFAPGKGLAGDAHFDDDEYWTEDDEGTSLFIVAAHEFGHSLGLGHSKSHGALMYPTYSYKKQKNYKLPTDDVKGIQKLYGKKRS</sequence>
<reference evidence="18" key="2">
    <citation type="submission" date="2025-08" db="UniProtKB">
        <authorList>
            <consortium name="Ensembl"/>
        </authorList>
    </citation>
    <scope>IDENTIFICATION</scope>
</reference>
<feature type="binding site" evidence="14">
    <location>
        <position position="216"/>
    </location>
    <ligand>
        <name>Zn(2+)</name>
        <dbReference type="ChEBI" id="CHEBI:29105"/>
        <label>2</label>
        <note>catalytic</note>
    </ligand>
</feature>
<keyword evidence="12" id="KW-0865">Zymogen</keyword>
<dbReference type="InterPro" id="IPR033739">
    <property type="entry name" value="M10A_MMP"/>
</dbReference>
<dbReference type="PROSITE" id="PS00546">
    <property type="entry name" value="CYSTEINE_SWITCH"/>
    <property type="match status" value="1"/>
</dbReference>
<evidence type="ECO:0000256" key="10">
    <source>
        <dbReference type="ARBA" id="ARBA00022837"/>
    </source>
</evidence>
<feature type="active site" evidence="13">
    <location>
        <position position="217"/>
    </location>
</feature>
<protein>
    <recommendedName>
        <fullName evidence="17">Peptidase metallopeptidase domain-containing protein</fullName>
    </recommendedName>
</protein>
<dbReference type="HOGENOM" id="CLU_015489_4_1_1"/>
<keyword evidence="5" id="KW-0645">Protease</keyword>
<dbReference type="OrthoDB" id="406838at2759"/>
<evidence type="ECO:0000256" key="8">
    <source>
        <dbReference type="ARBA" id="ARBA00022801"/>
    </source>
</evidence>
<feature type="binding site" evidence="14">
    <location>
        <position position="199"/>
    </location>
    <ligand>
        <name>Ca(2+)</name>
        <dbReference type="ChEBI" id="CHEBI:29108"/>
        <label>1</label>
    </ligand>
</feature>
<dbReference type="Pfam" id="PF00413">
    <property type="entry name" value="Peptidase_M10"/>
    <property type="match status" value="1"/>
</dbReference>
<gene>
    <name evidence="18" type="primary">LOC100553835</name>
</gene>
<dbReference type="Proteomes" id="UP000001646">
    <property type="component" value="Chromosome 3"/>
</dbReference>
<evidence type="ECO:0000256" key="9">
    <source>
        <dbReference type="ARBA" id="ARBA00022833"/>
    </source>
</evidence>
<comment type="similarity">
    <text evidence="2">Belongs to the peptidase M10A family.</text>
</comment>
<feature type="binding site" evidence="14">
    <location>
        <position position="166"/>
    </location>
    <ligand>
        <name>Zn(2+)</name>
        <dbReference type="ChEBI" id="CHEBI:29105"/>
        <label>1</label>
    </ligand>
</feature>
<dbReference type="GO" id="GO:0001666">
    <property type="term" value="P:response to hypoxia"/>
    <property type="evidence" value="ECO:0000318"/>
    <property type="project" value="GO_Central"/>
</dbReference>
<dbReference type="InterPro" id="IPR021158">
    <property type="entry name" value="Pept_M10A_Zn_BS"/>
</dbReference>
<feature type="binding site" evidence="14">
    <location>
        <position position="174"/>
    </location>
    <ligand>
        <name>Ca(2+)</name>
        <dbReference type="ChEBI" id="CHEBI:29108"/>
        <label>3</label>
    </ligand>
</feature>
<feature type="chain" id="PRO_5016988243" description="Peptidase metallopeptidase domain-containing protein" evidence="16">
    <location>
        <begin position="19"/>
        <end position="265"/>
    </location>
</feature>
<dbReference type="GO" id="GO:0004222">
    <property type="term" value="F:metalloendopeptidase activity"/>
    <property type="evidence" value="ECO:0000318"/>
    <property type="project" value="GO_Central"/>
</dbReference>
<dbReference type="GO" id="GO:0048771">
    <property type="term" value="P:tissue remodeling"/>
    <property type="evidence" value="ECO:0000318"/>
    <property type="project" value="GO_Central"/>
</dbReference>
<evidence type="ECO:0000256" key="5">
    <source>
        <dbReference type="ARBA" id="ARBA00022670"/>
    </source>
</evidence>
<organism evidence="18 19">
    <name type="scientific">Anolis carolinensis</name>
    <name type="common">Green anole</name>
    <name type="synonym">American chameleon</name>
    <dbReference type="NCBI Taxonomy" id="28377"/>
    <lineage>
        <taxon>Eukaryota</taxon>
        <taxon>Metazoa</taxon>
        <taxon>Chordata</taxon>
        <taxon>Craniata</taxon>
        <taxon>Vertebrata</taxon>
        <taxon>Euteleostomi</taxon>
        <taxon>Lepidosauria</taxon>
        <taxon>Squamata</taxon>
        <taxon>Bifurcata</taxon>
        <taxon>Unidentata</taxon>
        <taxon>Episquamata</taxon>
        <taxon>Toxicofera</taxon>
        <taxon>Iguania</taxon>
        <taxon>Dactyloidae</taxon>
        <taxon>Anolis</taxon>
    </lineage>
</organism>
<keyword evidence="4" id="KW-0272">Extracellular matrix</keyword>
<dbReference type="GeneID" id="100553835"/>
<dbReference type="InterPro" id="IPR021190">
    <property type="entry name" value="Pept_M10A"/>
</dbReference>
<dbReference type="CDD" id="cd04278">
    <property type="entry name" value="ZnMc_MMP"/>
    <property type="match status" value="1"/>
</dbReference>
<dbReference type="InParanoid" id="G1KMK4"/>
<feature type="short sequence motif" description="Cysteine switch" evidence="15">
    <location>
        <begin position="89"/>
        <end position="96"/>
    </location>
</feature>
<reference evidence="18 19" key="1">
    <citation type="submission" date="2009-12" db="EMBL/GenBank/DDBJ databases">
        <title>The Genome Sequence of Anolis carolinensis (Green Anole Lizard).</title>
        <authorList>
            <consortium name="The Genome Sequencing Platform"/>
            <person name="Di Palma F."/>
            <person name="Alfoldi J."/>
            <person name="Heiman D."/>
            <person name="Young S."/>
            <person name="Grabherr M."/>
            <person name="Johnson J."/>
            <person name="Lander E.S."/>
            <person name="Lindblad-Toh K."/>
        </authorList>
    </citation>
    <scope>NUCLEOTIDE SEQUENCE [LARGE SCALE GENOMIC DNA]</scope>
    <source>
        <strain evidence="18 19">JBL SC #1</strain>
    </source>
</reference>
<evidence type="ECO:0000256" key="16">
    <source>
        <dbReference type="SAM" id="SignalP"/>
    </source>
</evidence>
<dbReference type="PANTHER" id="PTHR10201">
    <property type="entry name" value="MATRIX METALLOPROTEINASE"/>
    <property type="match status" value="1"/>
</dbReference>
<dbReference type="SUPFAM" id="SSF55486">
    <property type="entry name" value="Metalloproteases ('zincins'), catalytic domain"/>
    <property type="match status" value="1"/>
</dbReference>
<dbReference type="GO" id="GO:0008270">
    <property type="term" value="F:zinc ion binding"/>
    <property type="evidence" value="ECO:0007669"/>
    <property type="project" value="InterPro"/>
</dbReference>
<dbReference type="GO" id="GO:0031012">
    <property type="term" value="C:extracellular matrix"/>
    <property type="evidence" value="ECO:0007669"/>
    <property type="project" value="InterPro"/>
</dbReference>
<keyword evidence="3" id="KW-0964">Secreted</keyword>
<dbReference type="GO" id="GO:0030574">
    <property type="term" value="P:collagen catabolic process"/>
    <property type="evidence" value="ECO:0000318"/>
    <property type="project" value="GO_Central"/>
</dbReference>
<dbReference type="SUPFAM" id="SSF47090">
    <property type="entry name" value="PGBD-like"/>
    <property type="match status" value="1"/>
</dbReference>
<feature type="signal peptide" evidence="16">
    <location>
        <begin position="1"/>
        <end position="18"/>
    </location>
</feature>
<feature type="binding site" evidence="14">
    <location>
        <position position="194"/>
    </location>
    <ligand>
        <name>Zn(2+)</name>
        <dbReference type="ChEBI" id="CHEBI:29105"/>
        <label>1</label>
    </ligand>
</feature>
<dbReference type="Ensembl" id="ENSACAT00000012636.4">
    <property type="protein sequence ID" value="ENSACAP00000012383.3"/>
    <property type="gene ID" value="ENSACAG00000012635.4"/>
</dbReference>
<feature type="domain" description="Peptidase metallopeptidase" evidence="17">
    <location>
        <begin position="104"/>
        <end position="262"/>
    </location>
</feature>
<evidence type="ECO:0000256" key="3">
    <source>
        <dbReference type="ARBA" id="ARBA00022525"/>
    </source>
</evidence>
<evidence type="ECO:0000256" key="12">
    <source>
        <dbReference type="ARBA" id="ARBA00023145"/>
    </source>
</evidence>
<dbReference type="FunFam" id="3.40.390.10:FF:000007">
    <property type="entry name" value="Collagenase 3"/>
    <property type="match status" value="1"/>
</dbReference>
<reference evidence="18" key="3">
    <citation type="submission" date="2025-09" db="UniProtKB">
        <authorList>
            <consortium name="Ensembl"/>
        </authorList>
    </citation>
    <scope>IDENTIFICATION</scope>
</reference>
<evidence type="ECO:0000313" key="19">
    <source>
        <dbReference type="Proteomes" id="UP000001646"/>
    </source>
</evidence>
<feature type="binding site" evidence="14">
    <location>
        <position position="192"/>
    </location>
    <ligand>
        <name>Ca(2+)</name>
        <dbReference type="ChEBI" id="CHEBI:29108"/>
        <label>2</label>
    </ligand>
</feature>
<feature type="binding site" evidence="14">
    <location>
        <position position="196"/>
    </location>
    <ligand>
        <name>Ca(2+)</name>
        <dbReference type="ChEBI" id="CHEBI:29108"/>
        <label>3</label>
    </ligand>
</feature>
<feature type="binding site" evidence="14">
    <location>
        <position position="226"/>
    </location>
    <ligand>
        <name>Zn(2+)</name>
        <dbReference type="ChEBI" id="CHEBI:29105"/>
        <label>2</label>
        <note>catalytic</note>
    </ligand>
</feature>
<comment type="cofactor">
    <cofactor evidence="14">
        <name>Ca(2+)</name>
        <dbReference type="ChEBI" id="CHEBI:29108"/>
    </cofactor>
    <text evidence="14">Can bind about 5 Ca(2+) ions per subunit.</text>
</comment>
<evidence type="ECO:0000256" key="4">
    <source>
        <dbReference type="ARBA" id="ARBA00022530"/>
    </source>
</evidence>
<dbReference type="PANTHER" id="PTHR10201:SF29">
    <property type="entry name" value="72 KDA TYPE IV COLLAGENASE"/>
    <property type="match status" value="1"/>
</dbReference>
<evidence type="ECO:0000259" key="17">
    <source>
        <dbReference type="SMART" id="SM00235"/>
    </source>
</evidence>
<evidence type="ECO:0000313" key="18">
    <source>
        <dbReference type="Ensembl" id="ENSACAP00000012383.3"/>
    </source>
</evidence>
<feature type="binding site" evidence="14">
    <location>
        <position position="123"/>
    </location>
    <ligand>
        <name>Ca(2+)</name>
        <dbReference type="ChEBI" id="CHEBI:29108"/>
        <label>1</label>
    </ligand>
</feature>
<dbReference type="GO" id="GO:0005615">
    <property type="term" value="C:extracellular space"/>
    <property type="evidence" value="ECO:0000318"/>
    <property type="project" value="GO_Central"/>
</dbReference>
<proteinExistence type="inferred from homology"/>
<dbReference type="PRINTS" id="PR00138">
    <property type="entry name" value="MATRIXIN"/>
</dbReference>
<dbReference type="GO" id="GO:0006508">
    <property type="term" value="P:proteolysis"/>
    <property type="evidence" value="ECO:0007669"/>
    <property type="project" value="UniProtKB-KW"/>
</dbReference>
<feature type="binding site" evidence="14">
    <location>
        <position position="197"/>
    </location>
    <ligand>
        <name>Ca(2+)</name>
        <dbReference type="ChEBI" id="CHEBI:29108"/>
        <label>1</label>
    </ligand>
</feature>
<evidence type="ECO:0000256" key="1">
    <source>
        <dbReference type="ARBA" id="ARBA00004498"/>
    </source>
</evidence>
<dbReference type="InterPro" id="IPR006026">
    <property type="entry name" value="Peptidase_Metallo"/>
</dbReference>
<evidence type="ECO:0000256" key="2">
    <source>
        <dbReference type="ARBA" id="ARBA00010370"/>
    </source>
</evidence>
<evidence type="ECO:0000256" key="14">
    <source>
        <dbReference type="PIRSR" id="PIRSR621190-2"/>
    </source>
</evidence>
<dbReference type="MEROPS" id="M10.018"/>
<feature type="binding site" evidence="14">
    <location>
        <position position="173"/>
    </location>
    <ligand>
        <name>Ca(2+)</name>
        <dbReference type="ChEBI" id="CHEBI:29108"/>
        <label>3</label>
    </ligand>
</feature>
<dbReference type="SMART" id="SM00235">
    <property type="entry name" value="ZnMc"/>
    <property type="match status" value="1"/>
</dbReference>
<dbReference type="Bgee" id="ENSACAG00000012635">
    <property type="expression patterns" value="Expressed in liver and 2 other cell types or tissues"/>
</dbReference>